<dbReference type="CDD" id="cd04496">
    <property type="entry name" value="SSB_OBF"/>
    <property type="match status" value="1"/>
</dbReference>
<dbReference type="HAMAP" id="MF_00984">
    <property type="entry name" value="SSB"/>
    <property type="match status" value="1"/>
</dbReference>
<dbReference type="GO" id="GO:0006260">
    <property type="term" value="P:DNA replication"/>
    <property type="evidence" value="ECO:0007669"/>
    <property type="project" value="InterPro"/>
</dbReference>
<dbReference type="InterPro" id="IPR012340">
    <property type="entry name" value="NA-bd_OB-fold"/>
</dbReference>
<dbReference type="InterPro" id="IPR011344">
    <property type="entry name" value="ssDNA-bd"/>
</dbReference>
<dbReference type="GO" id="GO:0009295">
    <property type="term" value="C:nucleoid"/>
    <property type="evidence" value="ECO:0007669"/>
    <property type="project" value="TreeGrafter"/>
</dbReference>
<feature type="region of interest" description="Disordered" evidence="3">
    <location>
        <begin position="109"/>
        <end position="159"/>
    </location>
</feature>
<dbReference type="NCBIfam" id="TIGR00621">
    <property type="entry name" value="ssb"/>
    <property type="match status" value="1"/>
</dbReference>
<evidence type="ECO:0000256" key="2">
    <source>
        <dbReference type="PIRNR" id="PIRNR002070"/>
    </source>
</evidence>
<protein>
    <recommendedName>
        <fullName evidence="2">Single-stranded DNA-binding protein</fullName>
    </recommendedName>
</protein>
<evidence type="ECO:0000256" key="1">
    <source>
        <dbReference type="ARBA" id="ARBA00023125"/>
    </source>
</evidence>
<dbReference type="Pfam" id="PF00436">
    <property type="entry name" value="SSB"/>
    <property type="match status" value="1"/>
</dbReference>
<proteinExistence type="inferred from homology"/>
<keyword evidence="1 2" id="KW-0238">DNA-binding</keyword>
<dbReference type="GO" id="GO:0003697">
    <property type="term" value="F:single-stranded DNA binding"/>
    <property type="evidence" value="ECO:0007669"/>
    <property type="project" value="InterPro"/>
</dbReference>
<dbReference type="SUPFAM" id="SSF50249">
    <property type="entry name" value="Nucleic acid-binding proteins"/>
    <property type="match status" value="1"/>
</dbReference>
<reference evidence="4" key="1">
    <citation type="journal article" date="2021" name="Proc. Natl. Acad. Sci. U.S.A.">
        <title>A Catalog of Tens of Thousands of Viruses from Human Metagenomes Reveals Hidden Associations with Chronic Diseases.</title>
        <authorList>
            <person name="Tisza M.J."/>
            <person name="Buck C.B."/>
        </authorList>
    </citation>
    <scope>NUCLEOTIDE SEQUENCE</scope>
    <source>
        <strain evidence="4">CtfWC31</strain>
    </source>
</reference>
<evidence type="ECO:0000256" key="3">
    <source>
        <dbReference type="SAM" id="MobiDB-lite"/>
    </source>
</evidence>
<dbReference type="PANTHER" id="PTHR10302">
    <property type="entry name" value="SINGLE-STRANDED DNA-BINDING PROTEIN"/>
    <property type="match status" value="1"/>
</dbReference>
<dbReference type="PIRSF" id="PIRSF002070">
    <property type="entry name" value="SSB"/>
    <property type="match status" value="1"/>
</dbReference>
<evidence type="ECO:0000313" key="4">
    <source>
        <dbReference type="EMBL" id="DAD90138.1"/>
    </source>
</evidence>
<name>A0A8S5N795_9CAUD</name>
<sequence>MAINRVTLLGNVGGDPKVYTFENGGKTVSLSLATSTPEYKRKDGTTVPERTEWHNVALFNSLADVAEKFVHKGDKLYIEGELRYRSYEDEAKIKRYVTEIYASRMELLTPKPKTAAPPPPQPTAAPKGVINRTQPAAPQQTDQWNGTVPPNKEENDLPF</sequence>
<dbReference type="InterPro" id="IPR000424">
    <property type="entry name" value="Primosome_PriB/ssb"/>
</dbReference>
<dbReference type="Gene3D" id="2.40.50.140">
    <property type="entry name" value="Nucleic acid-binding proteins"/>
    <property type="match status" value="1"/>
</dbReference>
<organism evidence="4">
    <name type="scientific">Siphoviridae sp. ctfWC31</name>
    <dbReference type="NCBI Taxonomy" id="2826414"/>
    <lineage>
        <taxon>Viruses</taxon>
        <taxon>Duplodnaviria</taxon>
        <taxon>Heunggongvirae</taxon>
        <taxon>Uroviricota</taxon>
        <taxon>Caudoviricetes</taxon>
    </lineage>
</organism>
<feature type="compositionally biased region" description="Polar residues" evidence="3">
    <location>
        <begin position="131"/>
        <end position="148"/>
    </location>
</feature>
<dbReference type="PROSITE" id="PS50935">
    <property type="entry name" value="SSB"/>
    <property type="match status" value="1"/>
</dbReference>
<accession>A0A8S5N795</accession>
<dbReference type="PANTHER" id="PTHR10302:SF0">
    <property type="entry name" value="SINGLE-STRANDED DNA-BINDING PROTEIN, MITOCHONDRIAL"/>
    <property type="match status" value="1"/>
</dbReference>
<dbReference type="EMBL" id="BK015078">
    <property type="protein sequence ID" value="DAD90138.1"/>
    <property type="molecule type" value="Genomic_DNA"/>
</dbReference>